<dbReference type="SUPFAM" id="SSF53271">
    <property type="entry name" value="PRTase-like"/>
    <property type="match status" value="1"/>
</dbReference>
<protein>
    <recommendedName>
        <fullName evidence="4">Bifunctional protein PyrR</fullName>
    </recommendedName>
    <domain>
        <recommendedName>
            <fullName evidence="4">Pyrimidine operon regulatory protein</fullName>
        </recommendedName>
    </domain>
    <domain>
        <recommendedName>
            <fullName evidence="4">Uracil phosphoribosyltransferase</fullName>
            <shortName evidence="4">UPRTase</shortName>
            <ecNumber evidence="4">2.4.2.9</ecNumber>
        </recommendedName>
    </domain>
</protein>
<dbReference type="InterPro" id="IPR000836">
    <property type="entry name" value="PRTase_dom"/>
</dbReference>
<dbReference type="NCBIfam" id="NF003547">
    <property type="entry name" value="PRK05205.1-3"/>
    <property type="match status" value="1"/>
</dbReference>
<comment type="function">
    <text evidence="4">Regulates the transcription of the pyrimidine nucleotide (pyr) operon in response to exogenous pyrimidines.</text>
</comment>
<dbReference type="InterPro" id="IPR029057">
    <property type="entry name" value="PRTase-like"/>
</dbReference>
<proteinExistence type="inferred from homology"/>
<organism evidence="6 7">
    <name type="scientific">Pauljensenia hongkongensis</name>
    <dbReference type="NCBI Taxonomy" id="178339"/>
    <lineage>
        <taxon>Bacteria</taxon>
        <taxon>Bacillati</taxon>
        <taxon>Actinomycetota</taxon>
        <taxon>Actinomycetes</taxon>
        <taxon>Actinomycetales</taxon>
        <taxon>Actinomycetaceae</taxon>
        <taxon>Pauljensenia</taxon>
    </lineage>
</organism>
<dbReference type="Gene3D" id="3.40.50.2020">
    <property type="match status" value="1"/>
</dbReference>
<dbReference type="Proteomes" id="UP000095214">
    <property type="component" value="Chromosome"/>
</dbReference>
<dbReference type="Pfam" id="PF00156">
    <property type="entry name" value="Pribosyltran"/>
    <property type="match status" value="1"/>
</dbReference>
<evidence type="ECO:0000313" key="6">
    <source>
        <dbReference type="EMBL" id="AOS46558.1"/>
    </source>
</evidence>
<dbReference type="RefSeq" id="WP_009399788.1">
    <property type="nucleotide sequence ID" value="NZ_CP017298.1"/>
</dbReference>
<name>A0A1D8B083_9ACTO</name>
<dbReference type="PANTHER" id="PTHR11608">
    <property type="entry name" value="BIFUNCTIONAL PROTEIN PYRR"/>
    <property type="match status" value="1"/>
</dbReference>
<dbReference type="GO" id="GO:0006355">
    <property type="term" value="P:regulation of DNA-templated transcription"/>
    <property type="evidence" value="ECO:0007669"/>
    <property type="project" value="UniProtKB-UniRule"/>
</dbReference>
<keyword evidence="2 4" id="KW-0805">Transcription regulation</keyword>
<dbReference type="EMBL" id="CP017298">
    <property type="protein sequence ID" value="AOS46558.1"/>
    <property type="molecule type" value="Genomic_DNA"/>
</dbReference>
<dbReference type="InterPro" id="IPR023050">
    <property type="entry name" value="PyrR"/>
</dbReference>
<evidence type="ECO:0000259" key="5">
    <source>
        <dbReference type="Pfam" id="PF00156"/>
    </source>
</evidence>
<reference evidence="6 7" key="1">
    <citation type="submission" date="2016-09" db="EMBL/GenBank/DDBJ databases">
        <title>Complete genome sequence of Actinomyces hongkongensis HKU8.</title>
        <authorList>
            <person name="Gao Y.-X."/>
            <person name="Zhou Y.-Y."/>
            <person name="Xie Y."/>
            <person name="Wang M."/>
            <person name="Wang S.-J."/>
            <person name="Shen S.-G."/>
        </authorList>
    </citation>
    <scope>NUCLEOTIDE SEQUENCE [LARGE SCALE GENOMIC DNA]</scope>
    <source>
        <strain evidence="6 7">HKU8</strain>
    </source>
</reference>
<keyword evidence="4 6" id="KW-0328">Glycosyltransferase</keyword>
<evidence type="ECO:0000256" key="4">
    <source>
        <dbReference type="HAMAP-Rule" id="MF_01219"/>
    </source>
</evidence>
<sequence length="186" mass="20153">MGSPQPDRATRGKQVLGPDDIARSLTRIAYEIIERNDGADGLVIAGIPTRGATLARRLVERIGQVGGARTQYASIDTTMFRDDLRAQPLRPPHRTEIPESGIDGRPVVLVDDVLYTGRTVKAALDALGMTGRPSRVQLAVLVDRGHRELPIRPDYVGKNLPTSRSETVTILLDETDGADAVLLGVR</sequence>
<dbReference type="OrthoDB" id="9802227at2"/>
<feature type="short sequence motif" description="PRPP-binding" evidence="4">
    <location>
        <begin position="107"/>
        <end position="119"/>
    </location>
</feature>
<dbReference type="CDD" id="cd06223">
    <property type="entry name" value="PRTases_typeI"/>
    <property type="match status" value="1"/>
</dbReference>
<dbReference type="InterPro" id="IPR050137">
    <property type="entry name" value="PyrR_bifunctional"/>
</dbReference>
<feature type="domain" description="Phosphoribosyltransferase" evidence="5">
    <location>
        <begin position="21"/>
        <end position="158"/>
    </location>
</feature>
<keyword evidence="3 4" id="KW-0804">Transcription</keyword>
<keyword evidence="4 6" id="KW-0808">Transferase</keyword>
<comment type="function">
    <text evidence="4">Also displays a weak uracil phosphoribosyltransferase activity which is not physiologically significant.</text>
</comment>
<gene>
    <name evidence="4" type="primary">pyrR</name>
    <name evidence="6" type="ORF">BH719_00490</name>
</gene>
<comment type="catalytic activity">
    <reaction evidence="4">
        <text>UMP + diphosphate = 5-phospho-alpha-D-ribose 1-diphosphate + uracil</text>
        <dbReference type="Rhea" id="RHEA:13017"/>
        <dbReference type="ChEBI" id="CHEBI:17568"/>
        <dbReference type="ChEBI" id="CHEBI:33019"/>
        <dbReference type="ChEBI" id="CHEBI:57865"/>
        <dbReference type="ChEBI" id="CHEBI:58017"/>
        <dbReference type="EC" id="2.4.2.9"/>
    </reaction>
</comment>
<dbReference type="FunFam" id="3.40.50.2020:FF:000020">
    <property type="entry name" value="Bifunctional protein PyrR"/>
    <property type="match status" value="1"/>
</dbReference>
<dbReference type="AlphaFoldDB" id="A0A1D8B083"/>
<dbReference type="KEGG" id="phon:BH719_00490"/>
<dbReference type="PANTHER" id="PTHR11608:SF0">
    <property type="entry name" value="BIFUNCTIONAL PROTEIN PYRR"/>
    <property type="match status" value="1"/>
</dbReference>
<evidence type="ECO:0000256" key="2">
    <source>
        <dbReference type="ARBA" id="ARBA00023015"/>
    </source>
</evidence>
<dbReference type="STRING" id="178339.BH719_00490"/>
<dbReference type="NCBIfam" id="NF003549">
    <property type="entry name" value="PRK05205.1-5"/>
    <property type="match status" value="1"/>
</dbReference>
<dbReference type="EC" id="2.4.2.9" evidence="4"/>
<dbReference type="GO" id="GO:0004845">
    <property type="term" value="F:uracil phosphoribosyltransferase activity"/>
    <property type="evidence" value="ECO:0007669"/>
    <property type="project" value="UniProtKB-UniRule"/>
</dbReference>
<evidence type="ECO:0000256" key="3">
    <source>
        <dbReference type="ARBA" id="ARBA00023163"/>
    </source>
</evidence>
<keyword evidence="7" id="KW-1185">Reference proteome</keyword>
<comment type="similarity">
    <text evidence="1 4">Belongs to the purine/pyrimidine phosphoribosyltransferase family. PyrR subfamily.</text>
</comment>
<evidence type="ECO:0000256" key="1">
    <source>
        <dbReference type="ARBA" id="ARBA00005565"/>
    </source>
</evidence>
<dbReference type="HAMAP" id="MF_01219">
    <property type="entry name" value="PyrR"/>
    <property type="match status" value="1"/>
</dbReference>
<evidence type="ECO:0000313" key="7">
    <source>
        <dbReference type="Proteomes" id="UP000095214"/>
    </source>
</evidence>
<accession>A0A1D8B083</accession>